<keyword evidence="9" id="KW-1185">Reference proteome</keyword>
<comment type="similarity">
    <text evidence="2">Belongs to the geminin family.</text>
</comment>
<evidence type="ECO:0000256" key="7">
    <source>
        <dbReference type="SAM" id="MobiDB-lite"/>
    </source>
</evidence>
<evidence type="ECO:0000313" key="9">
    <source>
        <dbReference type="Proteomes" id="UP001208570"/>
    </source>
</evidence>
<dbReference type="PANTHER" id="PTHR13372">
    <property type="entry name" value="GEMININ"/>
    <property type="match status" value="1"/>
</dbReference>
<dbReference type="PANTHER" id="PTHR13372:SF5">
    <property type="entry name" value="GEMININ"/>
    <property type="match status" value="1"/>
</dbReference>
<keyword evidence="4" id="KW-0539">Nucleus</keyword>
<dbReference type="GO" id="GO:0008156">
    <property type="term" value="P:negative regulation of DNA replication"/>
    <property type="evidence" value="ECO:0007669"/>
    <property type="project" value="TreeGrafter"/>
</dbReference>
<keyword evidence="5" id="KW-0131">Cell cycle</keyword>
<organism evidence="8 9">
    <name type="scientific">Paralvinella palmiformis</name>
    <dbReference type="NCBI Taxonomy" id="53620"/>
    <lineage>
        <taxon>Eukaryota</taxon>
        <taxon>Metazoa</taxon>
        <taxon>Spiralia</taxon>
        <taxon>Lophotrochozoa</taxon>
        <taxon>Annelida</taxon>
        <taxon>Polychaeta</taxon>
        <taxon>Sedentaria</taxon>
        <taxon>Canalipalpata</taxon>
        <taxon>Terebellida</taxon>
        <taxon>Terebelliformia</taxon>
        <taxon>Alvinellidae</taxon>
        <taxon>Paralvinella</taxon>
    </lineage>
</organism>
<protein>
    <recommendedName>
        <fullName evidence="10">Geminin</fullName>
    </recommendedName>
</protein>
<comment type="caution">
    <text evidence="8">The sequence shown here is derived from an EMBL/GenBank/DDBJ whole genome shotgun (WGS) entry which is preliminary data.</text>
</comment>
<evidence type="ECO:0000256" key="5">
    <source>
        <dbReference type="ARBA" id="ARBA00023306"/>
    </source>
</evidence>
<dbReference type="InterPro" id="IPR022786">
    <property type="entry name" value="Geminin/Multicilin"/>
</dbReference>
<evidence type="ECO:0000256" key="2">
    <source>
        <dbReference type="ARBA" id="ARBA00007979"/>
    </source>
</evidence>
<name>A0AAD9K540_9ANNE</name>
<evidence type="ECO:0008006" key="10">
    <source>
        <dbReference type="Google" id="ProtNLM"/>
    </source>
</evidence>
<feature type="coiled-coil region" evidence="6">
    <location>
        <begin position="128"/>
        <end position="172"/>
    </location>
</feature>
<dbReference type="Gene3D" id="1.20.5.1180">
    <property type="entry name" value="Geminin coiled-coil domain"/>
    <property type="match status" value="1"/>
</dbReference>
<accession>A0AAD9K540</accession>
<evidence type="ECO:0000256" key="6">
    <source>
        <dbReference type="SAM" id="Coils"/>
    </source>
</evidence>
<comment type="subcellular location">
    <subcellularLocation>
        <location evidence="1">Nucleus</location>
    </subcellularLocation>
</comment>
<keyword evidence="3 6" id="KW-0175">Coiled coil</keyword>
<dbReference type="Pfam" id="PF07412">
    <property type="entry name" value="Geminin"/>
    <property type="match status" value="1"/>
</dbReference>
<evidence type="ECO:0000256" key="3">
    <source>
        <dbReference type="ARBA" id="ARBA00023054"/>
    </source>
</evidence>
<dbReference type="Proteomes" id="UP001208570">
    <property type="component" value="Unassembled WGS sequence"/>
</dbReference>
<gene>
    <name evidence="8" type="ORF">LSH36_62g01066</name>
</gene>
<dbReference type="AlphaFoldDB" id="A0AAD9K540"/>
<evidence type="ECO:0000256" key="4">
    <source>
        <dbReference type="ARBA" id="ARBA00023242"/>
    </source>
</evidence>
<reference evidence="8" key="1">
    <citation type="journal article" date="2023" name="Mol. Biol. Evol.">
        <title>Third-Generation Sequencing Reveals the Adaptive Role of the Epigenome in Three Deep-Sea Polychaetes.</title>
        <authorList>
            <person name="Perez M."/>
            <person name="Aroh O."/>
            <person name="Sun Y."/>
            <person name="Lan Y."/>
            <person name="Juniper S.K."/>
            <person name="Young C.R."/>
            <person name="Angers B."/>
            <person name="Qian P.Y."/>
        </authorList>
    </citation>
    <scope>NUCLEOTIDE SEQUENCE</scope>
    <source>
        <strain evidence="8">P08H-3</strain>
    </source>
</reference>
<sequence>MVIDVLRPLLCTWYTERPPKNDVSVGLERKTLRTLQLCADDFCLTRSGEQSKNKAGKDDALPKIISSKKQIAVFEDPVPDREIKTSKLPDGTEVLSSQTECTCRCHEKTEEERLYELMTAEPTLQEWKKLAEERRQALEETLVENRQLHFEIVELKNEIKSLNNKVSNLKEERDYFASVLQNALNDDEDDGSSSPESDPVTADSYLTSADVDGSG</sequence>
<feature type="region of interest" description="Disordered" evidence="7">
    <location>
        <begin position="183"/>
        <end position="215"/>
    </location>
</feature>
<proteinExistence type="inferred from homology"/>
<evidence type="ECO:0000313" key="8">
    <source>
        <dbReference type="EMBL" id="KAK2164525.1"/>
    </source>
</evidence>
<evidence type="ECO:0000256" key="1">
    <source>
        <dbReference type="ARBA" id="ARBA00004123"/>
    </source>
</evidence>
<dbReference type="SUPFAM" id="SSF111469">
    <property type="entry name" value="Geminin coiled-coil domain"/>
    <property type="match status" value="1"/>
</dbReference>
<dbReference type="GO" id="GO:0045786">
    <property type="term" value="P:negative regulation of cell cycle"/>
    <property type="evidence" value="ECO:0007669"/>
    <property type="project" value="TreeGrafter"/>
</dbReference>
<dbReference type="EMBL" id="JAODUP010000062">
    <property type="protein sequence ID" value="KAK2164525.1"/>
    <property type="molecule type" value="Genomic_DNA"/>
</dbReference>
<dbReference type="GO" id="GO:0005634">
    <property type="term" value="C:nucleus"/>
    <property type="evidence" value="ECO:0007669"/>
    <property type="project" value="UniProtKB-SubCell"/>
</dbReference>